<evidence type="ECO:0000313" key="2">
    <source>
        <dbReference type="EMBL" id="PMQ19056.1"/>
    </source>
</evidence>
<name>A0A2N7RYT6_9MICC</name>
<dbReference type="Proteomes" id="UP000235739">
    <property type="component" value="Unassembled WGS sequence"/>
</dbReference>
<dbReference type="GeneID" id="303186324"/>
<comment type="similarity">
    <text evidence="1">Belongs to the ROK (NagC/XylR) family.</text>
</comment>
<accession>A0A2N7RYT6</accession>
<sequence length="404" mass="41900">MANPSSPRSLQFARGASGAGDVLQLFMDGAAHSRTDLAALTGMARSTLQERLDVLISLGLIGAITDGASTGGRPPQRLALLPDARLILAIDLGASHLRVALTDLSPTLVAQSQLPISFADGPVAILESALVLADELLASQQRTREDVIAIGMGVPGPVNFETGRPANPPIMPGWDSFDIPAWFQQHLDALVVVDNDVNLMAIGEKDQLETGSEDFIFVKLATGIGSGIISGGLLQRGAQGTAGDIGHVRIRRGDGIFCHCGNEGCLEAVAAGPKIATALREQGIEAHSNTDVVALVNSGNIQAIHAVRQAGRDLGEVLAASVSLLNPSLIVVGGRISAAGEHLLAGIREVVYQRGAPLSTQHLQIRTSLSWEVGALRGASMIAINRALSPAAIERSALALISAS</sequence>
<dbReference type="RefSeq" id="WP_013350069.1">
    <property type="nucleotide sequence ID" value="NZ_JBQDJG010000015.1"/>
</dbReference>
<dbReference type="InterPro" id="IPR043129">
    <property type="entry name" value="ATPase_NBD"/>
</dbReference>
<dbReference type="InterPro" id="IPR000600">
    <property type="entry name" value="ROK"/>
</dbReference>
<organism evidence="2 3">
    <name type="scientific">Glutamicibacter arilaitensis</name>
    <dbReference type="NCBI Taxonomy" id="256701"/>
    <lineage>
        <taxon>Bacteria</taxon>
        <taxon>Bacillati</taxon>
        <taxon>Actinomycetota</taxon>
        <taxon>Actinomycetes</taxon>
        <taxon>Micrococcales</taxon>
        <taxon>Micrococcaceae</taxon>
        <taxon>Glutamicibacter</taxon>
    </lineage>
</organism>
<dbReference type="Gene3D" id="3.30.420.40">
    <property type="match status" value="2"/>
</dbReference>
<dbReference type="SUPFAM" id="SSF46785">
    <property type="entry name" value="Winged helix' DNA-binding domain"/>
    <property type="match status" value="1"/>
</dbReference>
<evidence type="ECO:0000313" key="3">
    <source>
        <dbReference type="Proteomes" id="UP000235739"/>
    </source>
</evidence>
<dbReference type="InterPro" id="IPR036388">
    <property type="entry name" value="WH-like_DNA-bd_sf"/>
</dbReference>
<dbReference type="PANTHER" id="PTHR18964">
    <property type="entry name" value="ROK (REPRESSOR, ORF, KINASE) FAMILY"/>
    <property type="match status" value="1"/>
</dbReference>
<dbReference type="InterPro" id="IPR049874">
    <property type="entry name" value="ROK_cs"/>
</dbReference>
<dbReference type="SUPFAM" id="SSF53067">
    <property type="entry name" value="Actin-like ATPase domain"/>
    <property type="match status" value="1"/>
</dbReference>
<dbReference type="PROSITE" id="PS01125">
    <property type="entry name" value="ROK"/>
    <property type="match status" value="1"/>
</dbReference>
<reference evidence="2 3" key="1">
    <citation type="journal article" date="2017" name="Elife">
        <title>Extensive horizontal gene transfer in cheese-associated bacteria.</title>
        <authorList>
            <person name="Bonham K.S."/>
            <person name="Wolfe B.E."/>
            <person name="Dutton R.J."/>
        </authorList>
    </citation>
    <scope>NUCLEOTIDE SEQUENCE [LARGE SCALE GENOMIC DNA]</scope>
    <source>
        <strain evidence="2 3">JB182</strain>
    </source>
</reference>
<proteinExistence type="inferred from homology"/>
<dbReference type="Pfam" id="PF00480">
    <property type="entry name" value="ROK"/>
    <property type="match status" value="1"/>
</dbReference>
<gene>
    <name evidence="2" type="ORF">CIK84_17075</name>
</gene>
<dbReference type="InterPro" id="IPR036390">
    <property type="entry name" value="WH_DNA-bd_sf"/>
</dbReference>
<dbReference type="Gene3D" id="1.10.10.10">
    <property type="entry name" value="Winged helix-like DNA-binding domain superfamily/Winged helix DNA-binding domain"/>
    <property type="match status" value="1"/>
</dbReference>
<dbReference type="GO" id="GO:0003677">
    <property type="term" value="F:DNA binding"/>
    <property type="evidence" value="ECO:0007669"/>
    <property type="project" value="InterPro"/>
</dbReference>
<comment type="caution">
    <text evidence="2">The sequence shown here is derived from an EMBL/GenBank/DDBJ whole genome shotgun (WGS) entry which is preliminary data.</text>
</comment>
<dbReference type="EMBL" id="PNQX01000003">
    <property type="protein sequence ID" value="PMQ19056.1"/>
    <property type="molecule type" value="Genomic_DNA"/>
</dbReference>
<dbReference type="OMA" id="PGVIEHR"/>
<protein>
    <submittedName>
        <fullName evidence="2">ROK family protein</fullName>
    </submittedName>
</protein>
<dbReference type="AlphaFoldDB" id="A0A2N7RYT6"/>
<dbReference type="PANTHER" id="PTHR18964:SF173">
    <property type="entry name" value="GLUCOKINASE"/>
    <property type="match status" value="1"/>
</dbReference>
<dbReference type="GO" id="GO:0006355">
    <property type="term" value="P:regulation of DNA-templated transcription"/>
    <property type="evidence" value="ECO:0007669"/>
    <property type="project" value="InterPro"/>
</dbReference>
<evidence type="ECO:0000256" key="1">
    <source>
        <dbReference type="ARBA" id="ARBA00006479"/>
    </source>
</evidence>